<evidence type="ECO:0000256" key="2">
    <source>
        <dbReference type="PROSITE-ProRule" id="PRU00117"/>
    </source>
</evidence>
<dbReference type="AlphaFoldDB" id="A0A9P1MXU9"/>
<keyword evidence="6" id="KW-1185">Reference proteome</keyword>
<dbReference type="InterPro" id="IPR036612">
    <property type="entry name" value="KH_dom_type_1_sf"/>
</dbReference>
<protein>
    <recommendedName>
        <fullName evidence="4">K Homology domain-containing protein</fullName>
    </recommendedName>
</protein>
<dbReference type="SMART" id="SM00322">
    <property type="entry name" value="KH"/>
    <property type="match status" value="1"/>
</dbReference>
<proteinExistence type="predicted"/>
<reference evidence="5" key="1">
    <citation type="submission" date="2022-11" db="EMBL/GenBank/DDBJ databases">
        <authorList>
            <person name="Kikuchi T."/>
        </authorList>
    </citation>
    <scope>NUCLEOTIDE SEQUENCE</scope>
    <source>
        <strain evidence="5">PS1010</strain>
    </source>
</reference>
<feature type="region of interest" description="Disordered" evidence="3">
    <location>
        <begin position="66"/>
        <end position="90"/>
    </location>
</feature>
<dbReference type="Proteomes" id="UP001152747">
    <property type="component" value="Unassembled WGS sequence"/>
</dbReference>
<evidence type="ECO:0000259" key="4">
    <source>
        <dbReference type="SMART" id="SM00322"/>
    </source>
</evidence>
<dbReference type="GO" id="GO:0048024">
    <property type="term" value="P:regulation of mRNA splicing, via spliceosome"/>
    <property type="evidence" value="ECO:0007669"/>
    <property type="project" value="TreeGrafter"/>
</dbReference>
<dbReference type="InterPro" id="IPR045071">
    <property type="entry name" value="BBP-like"/>
</dbReference>
<dbReference type="EMBL" id="CANHGI010000002">
    <property type="protein sequence ID" value="CAI5442868.1"/>
    <property type="molecule type" value="Genomic_DNA"/>
</dbReference>
<dbReference type="PANTHER" id="PTHR11208:SF35">
    <property type="entry name" value="K HOMOLOGY DOMAIN-CONTAINING PROTEIN"/>
    <property type="match status" value="1"/>
</dbReference>
<keyword evidence="1 2" id="KW-0694">RNA-binding</keyword>
<evidence type="ECO:0000313" key="5">
    <source>
        <dbReference type="EMBL" id="CAI5442868.1"/>
    </source>
</evidence>
<evidence type="ECO:0000256" key="3">
    <source>
        <dbReference type="SAM" id="MobiDB-lite"/>
    </source>
</evidence>
<evidence type="ECO:0000256" key="1">
    <source>
        <dbReference type="ARBA" id="ARBA00022884"/>
    </source>
</evidence>
<dbReference type="PANTHER" id="PTHR11208">
    <property type="entry name" value="RNA-BINDING PROTEIN RELATED"/>
    <property type="match status" value="1"/>
</dbReference>
<dbReference type="InterPro" id="IPR055256">
    <property type="entry name" value="KH_1_KHDC4/BBP-like"/>
</dbReference>
<organism evidence="5 6">
    <name type="scientific">Caenorhabditis angaria</name>
    <dbReference type="NCBI Taxonomy" id="860376"/>
    <lineage>
        <taxon>Eukaryota</taxon>
        <taxon>Metazoa</taxon>
        <taxon>Ecdysozoa</taxon>
        <taxon>Nematoda</taxon>
        <taxon>Chromadorea</taxon>
        <taxon>Rhabditida</taxon>
        <taxon>Rhabditina</taxon>
        <taxon>Rhabditomorpha</taxon>
        <taxon>Rhabditoidea</taxon>
        <taxon>Rhabditidae</taxon>
        <taxon>Peloderinae</taxon>
        <taxon>Caenorhabditis</taxon>
    </lineage>
</organism>
<feature type="domain" description="K Homology" evidence="4">
    <location>
        <begin position="92"/>
        <end position="193"/>
    </location>
</feature>
<gene>
    <name evidence="5" type="ORF">CAMP_LOCUS5505</name>
</gene>
<dbReference type="GO" id="GO:0003729">
    <property type="term" value="F:mRNA binding"/>
    <property type="evidence" value="ECO:0007669"/>
    <property type="project" value="TreeGrafter"/>
</dbReference>
<dbReference type="InterPro" id="IPR004087">
    <property type="entry name" value="KH_dom"/>
</dbReference>
<name>A0A9P1MXU9_9PELO</name>
<dbReference type="Gene3D" id="3.30.1370.10">
    <property type="entry name" value="K Homology domain, type 1"/>
    <property type="match status" value="1"/>
</dbReference>
<accession>A0A9P1MXU9</accession>
<sequence>MTNATNSFEILTKETPNNNSRYLQELMQELQMMTNLYENNNSANFRNSYNLLLREIQRIWNVVLTSSPTSESPTPTPTKSEKSPKKEEIPRVSKELKVYFPEEDEKNQNLVGRLIGPRGMTIRQLENDLDVKLYIRGKGCMRDAEKEMKLKGRNGWQHLAENIHVLVVAKGEDLAACEEKLEGAKTRIDELFSNPNDSLKKGQLVQLAIIEGTLRD</sequence>
<dbReference type="Pfam" id="PF22675">
    <property type="entry name" value="KH-I_KHDC4-BBP"/>
    <property type="match status" value="1"/>
</dbReference>
<comment type="caution">
    <text evidence="5">The sequence shown here is derived from an EMBL/GenBank/DDBJ whole genome shotgun (WGS) entry which is preliminary data.</text>
</comment>
<evidence type="ECO:0000313" key="6">
    <source>
        <dbReference type="Proteomes" id="UP001152747"/>
    </source>
</evidence>
<dbReference type="PROSITE" id="PS50084">
    <property type="entry name" value="KH_TYPE_1"/>
    <property type="match status" value="1"/>
</dbReference>
<dbReference type="OrthoDB" id="6777263at2759"/>
<feature type="compositionally biased region" description="Basic and acidic residues" evidence="3">
    <location>
        <begin position="79"/>
        <end position="90"/>
    </location>
</feature>
<dbReference type="SUPFAM" id="SSF54791">
    <property type="entry name" value="Eukaryotic type KH-domain (KH-domain type I)"/>
    <property type="match status" value="1"/>
</dbReference>
<dbReference type="GO" id="GO:0005634">
    <property type="term" value="C:nucleus"/>
    <property type="evidence" value="ECO:0007669"/>
    <property type="project" value="TreeGrafter"/>
</dbReference>